<comment type="caution">
    <text evidence="4">The sequence shown here is derived from an EMBL/GenBank/DDBJ whole genome shotgun (WGS) entry which is preliminary data.</text>
</comment>
<evidence type="ECO:0000313" key="5">
    <source>
        <dbReference type="Proteomes" id="UP000195120"/>
    </source>
</evidence>
<keyword evidence="2" id="KW-0677">Repeat</keyword>
<proteinExistence type="inferred from homology"/>
<dbReference type="Gene3D" id="2.60.20.10">
    <property type="entry name" value="Crystallins"/>
    <property type="match status" value="1"/>
</dbReference>
<sequence length="1092" mass="124077">MNLNENESIIKKHGRINNQTEHGLEKVRKAVDSLFTDEERNSLKLTVTDYNVDQIANLVECISNEILPREKTILLDRIRLAKRLSYARNLLSNGNFESPNGPRLKGWRTSSYVKVLTDNPIFKGRYLHMPGARKFESGNVYPSYVYQKVDESKLKPYTRYLVRGFVGSSKNLKLLVQRYGSEIQVEMDVPNDIRYDMLTSTFGGWEGERQQSYQIIPTHTCTCKDKISINTMGQQMNKSCGCKNPHVFSYHIDTGSLDFTENLGLWFVLKIMSTDGEANINNLEIIEVEPLTGTALAYVKKREHRWNVNMTQKRLQADEAIQVAQEAVRNLFTNPQENQLNLDSTFLNLVIAADLVDRIPYVYDSFLIGALPSMNFEIVQKLSQLIDRAWRLYARRNFVRNGTFKSYTNDWHVTEGVEVKKTYNTSVLVLSNWSHEASQQLQVAPNRGYLLRVTARKEDAGRGTVTISDSAEIIEMLTFTSCDDETVSEEGAFWGFVTQTQEFFPDTSQVQIDIGETEGMFEVASVELICMEQMDTPLYNIACQKDIDIPSNSVGCAQKQAINFHGPLLDRLSTDGRTYWEYLTRYSPVMYQAINKSYSNGKTDLITKFNADGNWNMADQWESIGEFPQIPYVYASVQETKTHLFLGYYFYHARDEGFFPAEGHENDLEGMMIAVRKDGNYGVPVAMETIYHSDFLRYRLKDPNVQPGYSKIENTSVRFSEVTHPEVFISANGDLLGEFGHSVSAFTGNESVENNGIVYKFGEPPSEEPTQFSPEWQHTYNYGILPIDELWEKKYSYDNTPFQSFGVFPNTAPGGTGNANAPWNWSDEDQDGTLGKGIFFTDPAYLFDIDFNGLGTFSHEYVYNPYWTHKVILKSVTPKVYKDPSNNLPDIYISMEQYPLKGMRYISERVWMKSDAALLVPHTVKFGGDQKTANTTFSEPTNTLYIAVSNINPLLWLEVKDYDASDADDYMGSIVLPLDTGNIAGKADLKEAIIDYEVITNQNFPLAPEGVYIYKDVNFSGPYTLLKHSVANFKDIGMNDTVSSIKIVGPYDVIGYSDANFTGRFAPLVTTDNIDSTNIKNDEMSSIRITRK</sequence>
<dbReference type="Pfam" id="PF17997">
    <property type="entry name" value="Cry1Ac_D5"/>
    <property type="match status" value="1"/>
</dbReference>
<protein>
    <recommendedName>
        <fullName evidence="3">Beta/gamma crystallin 'Greek key' domain-containing protein</fullName>
    </recommendedName>
</protein>
<dbReference type="InterPro" id="IPR048645">
    <property type="entry name" value="Cry1Ac-like_dom-VII"/>
</dbReference>
<dbReference type="SUPFAM" id="SSF49695">
    <property type="entry name" value="gamma-Crystallin-like"/>
    <property type="match status" value="1"/>
</dbReference>
<evidence type="ECO:0000256" key="2">
    <source>
        <dbReference type="ARBA" id="ARBA00022737"/>
    </source>
</evidence>
<dbReference type="Proteomes" id="UP000195120">
    <property type="component" value="Unassembled WGS sequence"/>
</dbReference>
<dbReference type="AlphaFoldDB" id="A0A9X6LBQ2"/>
<reference evidence="4 5" key="1">
    <citation type="submission" date="2016-10" db="EMBL/GenBank/DDBJ databases">
        <title>Comparative genomics of Bacillus thuringiensis reveals a path to pathogens against multiple invertebrate hosts.</title>
        <authorList>
            <person name="Zheng J."/>
            <person name="Gao Q."/>
            <person name="Liu H."/>
            <person name="Peng D."/>
            <person name="Ruan L."/>
            <person name="Sun M."/>
        </authorList>
    </citation>
    <scope>NUCLEOTIDE SEQUENCE [LARGE SCALE GENOMIC DNA]</scope>
    <source>
        <strain evidence="4">BGSC 4BW1</strain>
    </source>
</reference>
<gene>
    <name evidence="4" type="ORF">BK741_26890</name>
</gene>
<dbReference type="InterPro" id="IPR011024">
    <property type="entry name" value="G_crystallin-like"/>
</dbReference>
<dbReference type="InterPro" id="IPR041587">
    <property type="entry name" value="Cry_V"/>
</dbReference>
<dbReference type="SMART" id="SM00247">
    <property type="entry name" value="XTALbg"/>
    <property type="match status" value="1"/>
</dbReference>
<accession>A0A9X6LBQ2</accession>
<dbReference type="RefSeq" id="WP_086402003.1">
    <property type="nucleotide sequence ID" value="NZ_MOOP01000153.1"/>
</dbReference>
<comment type="similarity">
    <text evidence="1">Belongs to the beta/gamma-crystallin family.</text>
</comment>
<name>A0A9X6LBQ2_BACTU</name>
<evidence type="ECO:0000256" key="1">
    <source>
        <dbReference type="ARBA" id="ARBA00009646"/>
    </source>
</evidence>
<organism evidence="4 5">
    <name type="scientific">Bacillus thuringiensis serovar iberica</name>
    <dbReference type="NCBI Taxonomy" id="180866"/>
    <lineage>
        <taxon>Bacteria</taxon>
        <taxon>Bacillati</taxon>
        <taxon>Bacillota</taxon>
        <taxon>Bacilli</taxon>
        <taxon>Bacillales</taxon>
        <taxon>Bacillaceae</taxon>
        <taxon>Bacillus</taxon>
        <taxon>Bacillus cereus group</taxon>
    </lineage>
</organism>
<evidence type="ECO:0000259" key="3">
    <source>
        <dbReference type="SMART" id="SM00247"/>
    </source>
</evidence>
<dbReference type="InterPro" id="IPR001064">
    <property type="entry name" value="Beta/gamma_crystallin"/>
</dbReference>
<dbReference type="Pfam" id="PF21463">
    <property type="entry name" value="Cry1Ac_dom-VII"/>
    <property type="match status" value="1"/>
</dbReference>
<feature type="domain" description="Beta/gamma crystallin 'Greek key'" evidence="3">
    <location>
        <begin position="1010"/>
        <end position="1090"/>
    </location>
</feature>
<dbReference type="EMBL" id="MOOP01000153">
    <property type="protein sequence ID" value="OUB41993.1"/>
    <property type="molecule type" value="Genomic_DNA"/>
</dbReference>
<evidence type="ECO:0000313" key="4">
    <source>
        <dbReference type="EMBL" id="OUB41993.1"/>
    </source>
</evidence>